<protein>
    <submittedName>
        <fullName evidence="1">Uncharacterized protein</fullName>
    </submittedName>
</protein>
<proteinExistence type="predicted"/>
<dbReference type="Proteomes" id="UP000005356">
    <property type="component" value="Unassembled WGS sequence"/>
</dbReference>
<comment type="caution">
    <text evidence="1">The sequence shown here is derived from an EMBL/GenBank/DDBJ whole genome shotgun (WGS) entry which is preliminary data.</text>
</comment>
<evidence type="ECO:0000313" key="2">
    <source>
        <dbReference type="Proteomes" id="UP000005356"/>
    </source>
</evidence>
<reference evidence="1 2" key="1">
    <citation type="journal article" date="2014" name="Int. J. Syst. Evol. Microbiol.">
        <title>Phylogenomics and the dynamic genome evolution of the genus Streptococcus.</title>
        <authorList>
            <consortium name="The Broad Institute Genome Sequencing Platform"/>
            <person name="Richards V.P."/>
            <person name="Palmer S.R."/>
            <person name="Pavinski Bitar P.D."/>
            <person name="Qin X."/>
            <person name="Weinstock G.M."/>
            <person name="Highlander S.K."/>
            <person name="Town C.D."/>
            <person name="Burne R.A."/>
            <person name="Stanhope M.J."/>
        </authorList>
    </citation>
    <scope>NUCLEOTIDE SEQUENCE [LARGE SCALE GENOMIC DNA]</scope>
    <source>
        <strain evidence="1 2">Jelinkova 176</strain>
    </source>
</reference>
<name>A0ABN0CTD1_STRPO</name>
<accession>A0ABN0CTD1</accession>
<gene>
    <name evidence="1" type="ORF">STRPO_1033</name>
</gene>
<sequence length="43" mass="5133">MKVYWTFLQDLPISPVQKVSKKIIETLNHLNIVNPPFYILPFF</sequence>
<keyword evidence="2" id="KW-1185">Reference proteome</keyword>
<organism evidence="1 2">
    <name type="scientific">Streptococcus porcinus str. Jelinkova 176</name>
    <dbReference type="NCBI Taxonomy" id="873448"/>
    <lineage>
        <taxon>Bacteria</taxon>
        <taxon>Bacillati</taxon>
        <taxon>Bacillota</taxon>
        <taxon>Bacilli</taxon>
        <taxon>Lactobacillales</taxon>
        <taxon>Streptococcaceae</taxon>
        <taxon>Streptococcus</taxon>
    </lineage>
</organism>
<evidence type="ECO:0000313" key="1">
    <source>
        <dbReference type="EMBL" id="EGJ26512.1"/>
    </source>
</evidence>
<dbReference type="EMBL" id="AEUU02000001">
    <property type="protein sequence ID" value="EGJ26512.1"/>
    <property type="molecule type" value="Genomic_DNA"/>
</dbReference>